<evidence type="ECO:0000259" key="8">
    <source>
        <dbReference type="PROSITE" id="PS50122"/>
    </source>
</evidence>
<dbReference type="GO" id="GO:0005737">
    <property type="term" value="C:cytoplasm"/>
    <property type="evidence" value="ECO:0007669"/>
    <property type="project" value="UniProtKB-SubCell"/>
</dbReference>
<reference evidence="9 10" key="1">
    <citation type="submission" date="2019-02" db="EMBL/GenBank/DDBJ databases">
        <title>Deep-cultivation of Planctomycetes and their phenomic and genomic characterization uncovers novel biology.</title>
        <authorList>
            <person name="Wiegand S."/>
            <person name="Jogler M."/>
            <person name="Boedeker C."/>
            <person name="Pinto D."/>
            <person name="Vollmers J."/>
            <person name="Rivas-Marin E."/>
            <person name="Kohn T."/>
            <person name="Peeters S.H."/>
            <person name="Heuer A."/>
            <person name="Rast P."/>
            <person name="Oberbeckmann S."/>
            <person name="Bunk B."/>
            <person name="Jeske O."/>
            <person name="Meyerdierks A."/>
            <person name="Storesund J.E."/>
            <person name="Kallscheuer N."/>
            <person name="Luecker S."/>
            <person name="Lage O.M."/>
            <person name="Pohl T."/>
            <person name="Merkel B.J."/>
            <person name="Hornburger P."/>
            <person name="Mueller R.-W."/>
            <person name="Bruemmer F."/>
            <person name="Labrenz M."/>
            <person name="Spormann A.M."/>
            <person name="Op den Camp H."/>
            <person name="Overmann J."/>
            <person name="Amann R."/>
            <person name="Jetten M.S.M."/>
            <person name="Mascher T."/>
            <person name="Medema M.H."/>
            <person name="Devos D.P."/>
            <person name="Kaster A.-K."/>
            <person name="Ovreas L."/>
            <person name="Rohde M."/>
            <person name="Galperin M.Y."/>
            <person name="Jogler C."/>
        </authorList>
    </citation>
    <scope>NUCLEOTIDE SEQUENCE [LARGE SCALE GENOMIC DNA]</scope>
    <source>
        <strain evidence="9 10">Pan265</strain>
    </source>
</reference>
<keyword evidence="3 5" id="KW-0597">Phosphoprotein</keyword>
<dbReference type="EC" id="3.1.1.61" evidence="3"/>
<keyword evidence="3 4" id="KW-0145">Chemotaxis</keyword>
<keyword evidence="10" id="KW-1185">Reference proteome</keyword>
<dbReference type="PROSITE" id="PS50110">
    <property type="entry name" value="RESPONSE_REGULATORY"/>
    <property type="match status" value="1"/>
</dbReference>
<evidence type="ECO:0000256" key="2">
    <source>
        <dbReference type="ARBA" id="ARBA00048267"/>
    </source>
</evidence>
<keyword evidence="3" id="KW-0963">Cytoplasm</keyword>
<feature type="domain" description="CheB-type methylesterase" evidence="8">
    <location>
        <begin position="166"/>
        <end position="353"/>
    </location>
</feature>
<dbReference type="GO" id="GO:0006935">
    <property type="term" value="P:chemotaxis"/>
    <property type="evidence" value="ECO:0007669"/>
    <property type="project" value="UniProtKB-UniRule"/>
</dbReference>
<evidence type="ECO:0000259" key="7">
    <source>
        <dbReference type="PROSITE" id="PS50110"/>
    </source>
</evidence>
<dbReference type="AlphaFoldDB" id="A0A518C0K6"/>
<dbReference type="RefSeq" id="WP_236254439.1">
    <property type="nucleotide sequence ID" value="NZ_CP036280.1"/>
</dbReference>
<accession>A0A518C0K6</accession>
<feature type="compositionally biased region" description="Polar residues" evidence="6">
    <location>
        <begin position="134"/>
        <end position="143"/>
    </location>
</feature>
<feature type="active site" evidence="3 4">
    <location>
        <position position="178"/>
    </location>
</feature>
<evidence type="ECO:0000256" key="6">
    <source>
        <dbReference type="SAM" id="MobiDB-lite"/>
    </source>
</evidence>
<dbReference type="EC" id="3.5.1.44" evidence="3"/>
<dbReference type="PANTHER" id="PTHR42872:SF3">
    <property type="entry name" value="PROTEIN-GLUTAMATE METHYLESTERASE_PROTEIN-GLUTAMINE GLUTAMINASE 1"/>
    <property type="match status" value="1"/>
</dbReference>
<dbReference type="InterPro" id="IPR000673">
    <property type="entry name" value="Sig_transdc_resp-reg_Me-estase"/>
</dbReference>
<protein>
    <recommendedName>
        <fullName evidence="3">Protein-glutamate methylesterase/protein-glutamine glutaminase</fullName>
        <ecNumber evidence="3">3.1.1.61</ecNumber>
        <ecNumber evidence="3">3.5.1.44</ecNumber>
    </recommendedName>
</protein>
<comment type="function">
    <text evidence="3">Involved in chemotaxis. Part of a chemotaxis signal transduction system that modulates chemotaxis in response to various stimuli. Catalyzes the demethylation of specific methylglutamate residues introduced into the chemoreceptors (methyl-accepting chemotaxis proteins or MCP) by CheR. Also mediates the irreversible deamidation of specific glutamine residues to glutamic acid.</text>
</comment>
<evidence type="ECO:0000313" key="9">
    <source>
        <dbReference type="EMBL" id="QDU72744.1"/>
    </source>
</evidence>
<feature type="domain" description="Response regulatory" evidence="7">
    <location>
        <begin position="3"/>
        <end position="120"/>
    </location>
</feature>
<evidence type="ECO:0000256" key="5">
    <source>
        <dbReference type="PROSITE-ProRule" id="PRU00169"/>
    </source>
</evidence>
<feature type="active site" evidence="3 4">
    <location>
        <position position="300"/>
    </location>
</feature>
<dbReference type="NCBIfam" id="NF001965">
    <property type="entry name" value="PRK00742.1"/>
    <property type="match status" value="1"/>
</dbReference>
<dbReference type="InterPro" id="IPR011006">
    <property type="entry name" value="CheY-like_superfamily"/>
</dbReference>
<proteinExistence type="inferred from homology"/>
<feature type="region of interest" description="Disordered" evidence="6">
    <location>
        <begin position="134"/>
        <end position="157"/>
    </location>
</feature>
<dbReference type="Gene3D" id="3.40.50.180">
    <property type="entry name" value="Methylesterase CheB, C-terminal domain"/>
    <property type="match status" value="1"/>
</dbReference>
<dbReference type="Pfam" id="PF00072">
    <property type="entry name" value="Response_reg"/>
    <property type="match status" value="1"/>
</dbReference>
<feature type="compositionally biased region" description="Low complexity" evidence="6">
    <location>
        <begin position="144"/>
        <end position="157"/>
    </location>
</feature>
<comment type="catalytic activity">
    <reaction evidence="2 3">
        <text>[protein]-L-glutamate 5-O-methyl ester + H2O = L-glutamyl-[protein] + methanol + H(+)</text>
        <dbReference type="Rhea" id="RHEA:23236"/>
        <dbReference type="Rhea" id="RHEA-COMP:10208"/>
        <dbReference type="Rhea" id="RHEA-COMP:10311"/>
        <dbReference type="ChEBI" id="CHEBI:15377"/>
        <dbReference type="ChEBI" id="CHEBI:15378"/>
        <dbReference type="ChEBI" id="CHEBI:17790"/>
        <dbReference type="ChEBI" id="CHEBI:29973"/>
        <dbReference type="ChEBI" id="CHEBI:82795"/>
        <dbReference type="EC" id="3.1.1.61"/>
    </reaction>
</comment>
<dbReference type="Pfam" id="PF01339">
    <property type="entry name" value="CheB_methylest"/>
    <property type="match status" value="1"/>
</dbReference>
<comment type="similarity">
    <text evidence="3">Belongs to the CheB family.</text>
</comment>
<dbReference type="CDD" id="cd17541">
    <property type="entry name" value="REC_CheB-like"/>
    <property type="match status" value="1"/>
</dbReference>
<dbReference type="SUPFAM" id="SSF52738">
    <property type="entry name" value="Methylesterase CheB, C-terminal domain"/>
    <property type="match status" value="1"/>
</dbReference>
<dbReference type="GO" id="GO:0050568">
    <property type="term" value="F:protein-glutamine glutaminase activity"/>
    <property type="evidence" value="ECO:0007669"/>
    <property type="project" value="UniProtKB-UniRule"/>
</dbReference>
<dbReference type="PANTHER" id="PTHR42872">
    <property type="entry name" value="PROTEIN-GLUTAMATE METHYLESTERASE/PROTEIN-GLUTAMINE GLUTAMINASE"/>
    <property type="match status" value="1"/>
</dbReference>
<dbReference type="PIRSF" id="PIRSF000876">
    <property type="entry name" value="RR_chemtxs_CheB"/>
    <property type="match status" value="1"/>
</dbReference>
<dbReference type="SMART" id="SM00448">
    <property type="entry name" value="REC"/>
    <property type="match status" value="1"/>
</dbReference>
<dbReference type="Gene3D" id="3.40.50.2300">
    <property type="match status" value="1"/>
</dbReference>
<feature type="modified residue" description="4-aspartylphosphate" evidence="3 5">
    <location>
        <position position="54"/>
    </location>
</feature>
<dbReference type="SUPFAM" id="SSF52172">
    <property type="entry name" value="CheY-like"/>
    <property type="match status" value="1"/>
</dbReference>
<dbReference type="PROSITE" id="PS50122">
    <property type="entry name" value="CHEB"/>
    <property type="match status" value="1"/>
</dbReference>
<feature type="active site" evidence="3 4">
    <location>
        <position position="205"/>
    </location>
</feature>
<dbReference type="InterPro" id="IPR001789">
    <property type="entry name" value="Sig_transdc_resp-reg_receiver"/>
</dbReference>
<dbReference type="GO" id="GO:0008984">
    <property type="term" value="F:protein-glutamate methylesterase activity"/>
    <property type="evidence" value="ECO:0007669"/>
    <property type="project" value="UniProtKB-UniRule"/>
</dbReference>
<dbReference type="Proteomes" id="UP000320386">
    <property type="component" value="Chromosome"/>
</dbReference>
<evidence type="ECO:0000313" key="10">
    <source>
        <dbReference type="Proteomes" id="UP000320386"/>
    </source>
</evidence>
<comment type="domain">
    <text evidence="3">Contains a C-terminal catalytic domain, and an N-terminal region which modulates catalytic activity.</text>
</comment>
<evidence type="ECO:0000256" key="3">
    <source>
        <dbReference type="HAMAP-Rule" id="MF_00099"/>
    </source>
</evidence>
<dbReference type="HAMAP" id="MF_00099">
    <property type="entry name" value="CheB_chemtxs"/>
    <property type="match status" value="1"/>
</dbReference>
<dbReference type="CDD" id="cd16432">
    <property type="entry name" value="CheB_Rec"/>
    <property type="match status" value="1"/>
</dbReference>
<evidence type="ECO:0000256" key="4">
    <source>
        <dbReference type="PROSITE-ProRule" id="PRU00050"/>
    </source>
</evidence>
<evidence type="ECO:0000256" key="1">
    <source>
        <dbReference type="ARBA" id="ARBA00022801"/>
    </source>
</evidence>
<sequence length="361" mass="38600">MIKAVVVDDSAFMRRAISTMLNEDPRIEVVATGKNGLQAVELAKSLKPDVMTLDIEMPEMDGLTALRVIMRECPTRVLMCSSLTTEGSVESLRALRIGAVDVIAKDHSTFSTKMGDMRDDLLERIKAIAASRGRFTTTQTTPRNADAQNDTTTTNPPAAVRSAIEPVRNVSIVCIGSSTGGPPVLEYILERLPENFPLPIVVAQHMPKVFTESMANRLDNVCRMNVVHGGDGEVIRPGTITIMHGSSHHIITGRPNNPRIQTVEAPDEAYKPSVNLLLESATRVFGANALGIVLTGIGRDGANGAKTLKEAGGTILAQDEATSVVYGMPKAVVEDQTALAAMPPVQLAQALIETQTTRAAA</sequence>
<dbReference type="KEGG" id="mcad:Pan265_26180"/>
<dbReference type="EMBL" id="CP036280">
    <property type="protein sequence ID" value="QDU72744.1"/>
    <property type="molecule type" value="Genomic_DNA"/>
</dbReference>
<keyword evidence="1 3" id="KW-0378">Hydrolase</keyword>
<dbReference type="GO" id="GO:0000156">
    <property type="term" value="F:phosphorelay response regulator activity"/>
    <property type="evidence" value="ECO:0007669"/>
    <property type="project" value="InterPro"/>
</dbReference>
<comment type="catalytic activity">
    <reaction evidence="3">
        <text>L-glutaminyl-[protein] + H2O = L-glutamyl-[protein] + NH4(+)</text>
        <dbReference type="Rhea" id="RHEA:16441"/>
        <dbReference type="Rhea" id="RHEA-COMP:10207"/>
        <dbReference type="Rhea" id="RHEA-COMP:10208"/>
        <dbReference type="ChEBI" id="CHEBI:15377"/>
        <dbReference type="ChEBI" id="CHEBI:28938"/>
        <dbReference type="ChEBI" id="CHEBI:29973"/>
        <dbReference type="ChEBI" id="CHEBI:30011"/>
        <dbReference type="EC" id="3.5.1.44"/>
    </reaction>
</comment>
<gene>
    <name evidence="9" type="primary">cheB_2</name>
    <name evidence="3" type="synonym">cheB</name>
    <name evidence="9" type="ORF">Pan265_26180</name>
</gene>
<dbReference type="InterPro" id="IPR035909">
    <property type="entry name" value="CheB_C"/>
</dbReference>
<name>A0A518C0K6_9BACT</name>
<comment type="subcellular location">
    <subcellularLocation>
        <location evidence="3">Cytoplasm</location>
    </subcellularLocation>
</comment>
<dbReference type="InterPro" id="IPR008248">
    <property type="entry name" value="CheB-like"/>
</dbReference>
<comment type="PTM">
    <text evidence="3">Phosphorylated by CheA. Phosphorylation of the N-terminal regulatory domain activates the methylesterase activity.</text>
</comment>
<organism evidence="9 10">
    <name type="scientific">Mucisphaera calidilacus</name>
    <dbReference type="NCBI Taxonomy" id="2527982"/>
    <lineage>
        <taxon>Bacteria</taxon>
        <taxon>Pseudomonadati</taxon>
        <taxon>Planctomycetota</taxon>
        <taxon>Phycisphaerae</taxon>
        <taxon>Phycisphaerales</taxon>
        <taxon>Phycisphaeraceae</taxon>
        <taxon>Mucisphaera</taxon>
    </lineage>
</organism>